<dbReference type="Gene3D" id="3.40.50.920">
    <property type="match status" value="1"/>
</dbReference>
<dbReference type="InterPro" id="IPR029061">
    <property type="entry name" value="THDP-binding"/>
</dbReference>
<dbReference type="InterPro" id="IPR009014">
    <property type="entry name" value="Transketo_C/PFOR_II"/>
</dbReference>
<dbReference type="InterPro" id="IPR051157">
    <property type="entry name" value="PDH/Transketolase"/>
</dbReference>
<dbReference type="SUPFAM" id="SSF52922">
    <property type="entry name" value="TK C-terminal domain-like"/>
    <property type="match status" value="1"/>
</dbReference>
<evidence type="ECO:0000313" key="3">
    <source>
        <dbReference type="Proteomes" id="UP000680750"/>
    </source>
</evidence>
<dbReference type="InterPro" id="IPR005475">
    <property type="entry name" value="Transketolase-like_Pyr-bd"/>
</dbReference>
<evidence type="ECO:0000313" key="2">
    <source>
        <dbReference type="EMBL" id="BCJ27249.1"/>
    </source>
</evidence>
<proteinExistence type="predicted"/>
<dbReference type="Proteomes" id="UP000680750">
    <property type="component" value="Chromosome"/>
</dbReference>
<dbReference type="CDD" id="cd07033">
    <property type="entry name" value="TPP_PYR_DXS_TK_like"/>
    <property type="match status" value="1"/>
</dbReference>
<organism evidence="2 3">
    <name type="scientific">Actinocatenispora sera</name>
    <dbReference type="NCBI Taxonomy" id="390989"/>
    <lineage>
        <taxon>Bacteria</taxon>
        <taxon>Bacillati</taxon>
        <taxon>Actinomycetota</taxon>
        <taxon>Actinomycetes</taxon>
        <taxon>Micromonosporales</taxon>
        <taxon>Micromonosporaceae</taxon>
        <taxon>Actinocatenispora</taxon>
    </lineage>
</organism>
<dbReference type="EMBL" id="AP023354">
    <property type="protein sequence ID" value="BCJ27249.1"/>
    <property type="molecule type" value="Genomic_DNA"/>
</dbReference>
<keyword evidence="3" id="KW-1185">Reference proteome</keyword>
<dbReference type="GO" id="GO:0000287">
    <property type="term" value="F:magnesium ion binding"/>
    <property type="evidence" value="ECO:0007669"/>
    <property type="project" value="UniProtKB-ARBA"/>
</dbReference>
<accession>A0A810KXX9</accession>
<name>A0A810KXX9_9ACTN</name>
<protein>
    <submittedName>
        <fullName evidence="2">Transketolase</fullName>
    </submittedName>
</protein>
<dbReference type="AlphaFoldDB" id="A0A810KXX9"/>
<dbReference type="SMART" id="SM00861">
    <property type="entry name" value="Transket_pyr"/>
    <property type="match status" value="1"/>
</dbReference>
<dbReference type="Gene3D" id="3.40.50.970">
    <property type="match status" value="1"/>
</dbReference>
<dbReference type="PANTHER" id="PTHR43825:SF1">
    <property type="entry name" value="TRANSKETOLASE-LIKE PYRIMIDINE-BINDING DOMAIN-CONTAINING PROTEIN"/>
    <property type="match status" value="1"/>
</dbReference>
<sequence>MDMRETFVAGTTAILDEDPRTALVLADISAAAFEPVRERHPDRVLNVGIRESLLVGVAGGLAQTGLRPIAHSYAPFLVERAFEQIKLDFGNQDGHGVLVSVGASYDNAQAGRSHHAPGDVALIDTLPGWEVRVPGHPDEVDPLLRHAVGGDGSVYLRLSTRSNDGAHAGTDGRLVPLRTGHRAVVVAVGPMLSAVLAATVGLDVTVAYTNTVRPFDAAGLRELAGATGDTVILVEPYLAGTSARVVDDALLDRPHRTLGLGVRRVDLHRFGTPADHDDAHGLTPDALRHAIAGFLLPR</sequence>
<feature type="domain" description="Transketolase-like pyrimidine-binding" evidence="1">
    <location>
        <begin position="1"/>
        <end position="166"/>
    </location>
</feature>
<gene>
    <name evidence="2" type="ORF">Asera_13570</name>
</gene>
<dbReference type="Pfam" id="PF02779">
    <property type="entry name" value="Transket_pyr"/>
    <property type="match status" value="1"/>
</dbReference>
<dbReference type="Pfam" id="PF02780">
    <property type="entry name" value="Transketolase_C"/>
    <property type="match status" value="1"/>
</dbReference>
<dbReference type="InterPro" id="IPR033248">
    <property type="entry name" value="Transketolase_C"/>
</dbReference>
<evidence type="ECO:0000259" key="1">
    <source>
        <dbReference type="SMART" id="SM00861"/>
    </source>
</evidence>
<reference evidence="2" key="1">
    <citation type="submission" date="2020-08" db="EMBL/GenBank/DDBJ databases">
        <title>Whole genome shotgun sequence of Actinocatenispora sera NBRC 101916.</title>
        <authorList>
            <person name="Komaki H."/>
            <person name="Tamura T."/>
        </authorList>
    </citation>
    <scope>NUCLEOTIDE SEQUENCE</scope>
    <source>
        <strain evidence="2">NBRC 101916</strain>
    </source>
</reference>
<dbReference type="KEGG" id="aser:Asera_13570"/>
<dbReference type="SUPFAM" id="SSF52518">
    <property type="entry name" value="Thiamin diphosphate-binding fold (THDP-binding)"/>
    <property type="match status" value="1"/>
</dbReference>
<dbReference type="PANTHER" id="PTHR43825">
    <property type="entry name" value="PYRUVATE DEHYDROGENASE E1 COMPONENT"/>
    <property type="match status" value="1"/>
</dbReference>